<reference evidence="10" key="1">
    <citation type="journal article" date="2019" name="Int. J. Syst. Evol. Microbiol.">
        <title>The Global Catalogue of Microorganisms (GCM) 10K type strain sequencing project: providing services to taxonomists for standard genome sequencing and annotation.</title>
        <authorList>
            <consortium name="The Broad Institute Genomics Platform"/>
            <consortium name="The Broad Institute Genome Sequencing Center for Infectious Disease"/>
            <person name="Wu L."/>
            <person name="Ma J."/>
        </authorList>
    </citation>
    <scope>NUCLEOTIDE SEQUENCE [LARGE SCALE GENOMIC DNA]</scope>
    <source>
        <strain evidence="10">JCM 17924</strain>
    </source>
</reference>
<evidence type="ECO:0000256" key="3">
    <source>
        <dbReference type="ARBA" id="ARBA00019077"/>
    </source>
</evidence>
<dbReference type="EC" id="2.4.99.12" evidence="2 7"/>
<keyword evidence="10" id="KW-1185">Reference proteome</keyword>
<dbReference type="Pfam" id="PF04413">
    <property type="entry name" value="Glycos_transf_N"/>
    <property type="match status" value="1"/>
</dbReference>
<gene>
    <name evidence="9" type="ORF">GCM10023186_33360</name>
</gene>
<feature type="domain" description="3-deoxy-D-manno-octulosonic-acid transferase N-terminal" evidence="8">
    <location>
        <begin position="38"/>
        <end position="208"/>
    </location>
</feature>
<evidence type="ECO:0000256" key="6">
    <source>
        <dbReference type="ARBA" id="ARBA00049183"/>
    </source>
</evidence>
<comment type="caution">
    <text evidence="9">The sequence shown here is derived from an EMBL/GenBank/DDBJ whole genome shotgun (WGS) entry which is preliminary data.</text>
</comment>
<evidence type="ECO:0000259" key="8">
    <source>
        <dbReference type="Pfam" id="PF04413"/>
    </source>
</evidence>
<comment type="similarity">
    <text evidence="7">Belongs to the glycosyltransferase group 1 family.</text>
</comment>
<keyword evidence="7" id="KW-0472">Membrane</keyword>
<evidence type="ECO:0000313" key="9">
    <source>
        <dbReference type="EMBL" id="GAA4387567.1"/>
    </source>
</evidence>
<protein>
    <recommendedName>
        <fullName evidence="3 7">3-deoxy-D-manno-octulosonic acid transferase</fullName>
        <shortName evidence="7">Kdo transferase</shortName>
        <ecNumber evidence="2 7">2.4.99.12</ecNumber>
    </recommendedName>
    <alternativeName>
        <fullName evidence="5 7">Lipid IV(A) 3-deoxy-D-manno-octulosonic acid transferase</fullName>
    </alternativeName>
</protein>
<accession>A0ABP8JA12</accession>
<dbReference type="InterPro" id="IPR039901">
    <property type="entry name" value="Kdotransferase"/>
</dbReference>
<evidence type="ECO:0000256" key="7">
    <source>
        <dbReference type="RuleBase" id="RU365103"/>
    </source>
</evidence>
<dbReference type="EMBL" id="BAABHA010000010">
    <property type="protein sequence ID" value="GAA4387567.1"/>
    <property type="molecule type" value="Genomic_DNA"/>
</dbReference>
<dbReference type="SUPFAM" id="SSF53756">
    <property type="entry name" value="UDP-Glycosyltransferase/glycogen phosphorylase"/>
    <property type="match status" value="1"/>
</dbReference>
<keyword evidence="7" id="KW-0448">Lipopolysaccharide biosynthesis</keyword>
<evidence type="ECO:0000256" key="1">
    <source>
        <dbReference type="ARBA" id="ARBA00004713"/>
    </source>
</evidence>
<sequence>MPLLLYSLAIRLYGLLLRLVAPFVPKAKLWTEGRRNLFARMQHALAGDSAPKVWFHCASLGEFEQGRPLMEAYRQQFPEHRIVLTFFSPSGYEVRHNWPGADYVFYLPLDTASNACAFVSAVRPKLAVFVKYEFWYHHLAELKRHNIPVVCVSAIFRPDQIFFKPWGGFFRQILGLFSHIFTQDQESVVLLRRAGVTRASAAGDTRFDTVLGTAAAAAKNLPVVAAFVADAAPVLVAGSVWQPDVEVLVPALQRWSQELRTIVAPHEISESHLQQVEQALAGQVVRYSQATTETVAQARVLLIDNIGLLRELYRVGNIAYIGGAFGKGLHNTLEAAAFGLPLLFGPRYEKFREARDLVASGSAVVVHDANEVQAQLEPWLTNPATPQQLGAQARAYVHREAGATDRIMQALRTMLT</sequence>
<dbReference type="Gene3D" id="3.40.50.2000">
    <property type="entry name" value="Glycogen Phosphorylase B"/>
    <property type="match status" value="1"/>
</dbReference>
<comment type="catalytic activity">
    <reaction evidence="6 7">
        <text>lipid IVA (E. coli) + CMP-3-deoxy-beta-D-manno-octulosonate = alpha-Kdo-(2-&gt;6)-lipid IVA (E. coli) + CMP + H(+)</text>
        <dbReference type="Rhea" id="RHEA:28066"/>
        <dbReference type="ChEBI" id="CHEBI:15378"/>
        <dbReference type="ChEBI" id="CHEBI:58603"/>
        <dbReference type="ChEBI" id="CHEBI:60364"/>
        <dbReference type="ChEBI" id="CHEBI:60377"/>
        <dbReference type="ChEBI" id="CHEBI:85987"/>
        <dbReference type="EC" id="2.4.99.12"/>
    </reaction>
</comment>
<comment type="function">
    <text evidence="7">Involved in lipopolysaccharide (LPS) biosynthesis. Catalyzes the transfer of 3-deoxy-D-manno-octulosonate (Kdo) residue(s) from CMP-Kdo to lipid IV(A), the tetraacyldisaccharide-1,4'-bisphosphate precursor of lipid A.</text>
</comment>
<comment type="subcellular location">
    <subcellularLocation>
        <location evidence="7">Cell membrane</location>
    </subcellularLocation>
</comment>
<evidence type="ECO:0000256" key="2">
    <source>
        <dbReference type="ARBA" id="ARBA00012621"/>
    </source>
</evidence>
<name>A0ABP8JA12_9BACT</name>
<dbReference type="InterPro" id="IPR038107">
    <property type="entry name" value="Glycos_transf_N_sf"/>
</dbReference>
<organism evidence="9 10">
    <name type="scientific">Hymenobacter koreensis</name>
    <dbReference type="NCBI Taxonomy" id="1084523"/>
    <lineage>
        <taxon>Bacteria</taxon>
        <taxon>Pseudomonadati</taxon>
        <taxon>Bacteroidota</taxon>
        <taxon>Cytophagia</taxon>
        <taxon>Cytophagales</taxon>
        <taxon>Hymenobacteraceae</taxon>
        <taxon>Hymenobacter</taxon>
    </lineage>
</organism>
<dbReference type="Gene3D" id="3.40.50.11720">
    <property type="entry name" value="3-Deoxy-D-manno-octulosonic-acid transferase, N-terminal domain"/>
    <property type="match status" value="1"/>
</dbReference>
<keyword evidence="7" id="KW-1003">Cell membrane</keyword>
<keyword evidence="4 7" id="KW-0808">Transferase</keyword>
<evidence type="ECO:0000313" key="10">
    <source>
        <dbReference type="Proteomes" id="UP001500454"/>
    </source>
</evidence>
<evidence type="ECO:0000256" key="4">
    <source>
        <dbReference type="ARBA" id="ARBA00022679"/>
    </source>
</evidence>
<dbReference type="PANTHER" id="PTHR42755">
    <property type="entry name" value="3-DEOXY-MANNO-OCTULOSONATE CYTIDYLYLTRANSFERASE"/>
    <property type="match status" value="1"/>
</dbReference>
<evidence type="ECO:0000256" key="5">
    <source>
        <dbReference type="ARBA" id="ARBA00031445"/>
    </source>
</evidence>
<dbReference type="PANTHER" id="PTHR42755:SF1">
    <property type="entry name" value="3-DEOXY-D-MANNO-OCTULOSONIC ACID TRANSFERASE, MITOCHONDRIAL-RELATED"/>
    <property type="match status" value="1"/>
</dbReference>
<comment type="pathway">
    <text evidence="1 7">Bacterial outer membrane biogenesis; LPS core biosynthesis.</text>
</comment>
<proteinExistence type="inferred from homology"/>
<dbReference type="InterPro" id="IPR007507">
    <property type="entry name" value="Glycos_transf_N"/>
</dbReference>
<dbReference type="Proteomes" id="UP001500454">
    <property type="component" value="Unassembled WGS sequence"/>
</dbReference>